<feature type="transmembrane region" description="Helical" evidence="15">
    <location>
        <begin position="124"/>
        <end position="145"/>
    </location>
</feature>
<name>A0A484GW84_SOUCH</name>
<keyword evidence="6 15" id="KW-0812">Transmembrane</keyword>
<dbReference type="CDD" id="cd08906">
    <property type="entry name" value="START_STARD3-like"/>
    <property type="match status" value="1"/>
</dbReference>
<comment type="subcellular location">
    <subcellularLocation>
        <location evidence="1">Late endosome membrane</location>
        <topology evidence="1">Multi-pass membrane protein</topology>
    </subcellularLocation>
</comment>
<keyword evidence="8" id="KW-0445">Lipid transport</keyword>
<evidence type="ECO:0000256" key="2">
    <source>
        <dbReference type="ARBA" id="ARBA00010909"/>
    </source>
</evidence>
<feature type="region of interest" description="Disordered" evidence="14">
    <location>
        <begin position="23"/>
        <end position="50"/>
    </location>
</feature>
<dbReference type="GO" id="GO:0005789">
    <property type="term" value="C:endoplasmic reticulum membrane"/>
    <property type="evidence" value="ECO:0007669"/>
    <property type="project" value="TreeGrafter"/>
</dbReference>
<dbReference type="PROSITE" id="PS51439">
    <property type="entry name" value="MENTAL"/>
    <property type="match status" value="1"/>
</dbReference>
<dbReference type="PANTHER" id="PTHR46121:SF2">
    <property type="entry name" value="STAR-RELATED LIPID TRANSFER PROTEIN 3"/>
    <property type="match status" value="1"/>
</dbReference>
<feature type="domain" description="MENTAL" evidence="17">
    <location>
        <begin position="22"/>
        <end position="193"/>
    </location>
</feature>
<evidence type="ECO:0000256" key="10">
    <source>
        <dbReference type="ARBA" id="ARBA00023136"/>
    </source>
</evidence>
<keyword evidence="10 15" id="KW-0472">Membrane</keyword>
<dbReference type="PRINTS" id="PR00978">
    <property type="entry name" value="STARPROTEIN"/>
</dbReference>
<evidence type="ECO:0000256" key="9">
    <source>
        <dbReference type="ARBA" id="ARBA00023121"/>
    </source>
</evidence>
<evidence type="ECO:0000259" key="17">
    <source>
        <dbReference type="PROSITE" id="PS51439"/>
    </source>
</evidence>
<organism evidence="18 19">
    <name type="scientific">Sousa chinensis</name>
    <name type="common">Indo-pacific humpbacked dolphin</name>
    <name type="synonym">Steno chinensis</name>
    <dbReference type="NCBI Taxonomy" id="103600"/>
    <lineage>
        <taxon>Eukaryota</taxon>
        <taxon>Metazoa</taxon>
        <taxon>Chordata</taxon>
        <taxon>Craniata</taxon>
        <taxon>Vertebrata</taxon>
        <taxon>Euteleostomi</taxon>
        <taxon>Mammalia</taxon>
        <taxon>Eutheria</taxon>
        <taxon>Laurasiatheria</taxon>
        <taxon>Artiodactyla</taxon>
        <taxon>Whippomorpha</taxon>
        <taxon>Cetacea</taxon>
        <taxon>Odontoceti</taxon>
        <taxon>Delphinidae</taxon>
        <taxon>Sousa</taxon>
    </lineage>
</organism>
<evidence type="ECO:0000256" key="6">
    <source>
        <dbReference type="ARBA" id="ARBA00022692"/>
    </source>
</evidence>
<dbReference type="AlphaFoldDB" id="A0A484GW84"/>
<dbReference type="EMBL" id="QWLN02003306">
    <property type="protein sequence ID" value="TEA40167.1"/>
    <property type="molecule type" value="Genomic_DNA"/>
</dbReference>
<feature type="compositionally biased region" description="Polar residues" evidence="14">
    <location>
        <begin position="223"/>
        <end position="232"/>
    </location>
</feature>
<evidence type="ECO:0000256" key="3">
    <source>
        <dbReference type="ARBA" id="ARBA00020514"/>
    </source>
</evidence>
<dbReference type="FunFam" id="3.30.530.20:FF:000014">
    <property type="entry name" value="stAR-related lipid transfer protein 3 isoform X2"/>
    <property type="match status" value="1"/>
</dbReference>
<keyword evidence="7" id="KW-0967">Endosome</keyword>
<dbReference type="PROSITE" id="PS50848">
    <property type="entry name" value="START"/>
    <property type="match status" value="1"/>
</dbReference>
<feature type="transmembrane region" description="Helical" evidence="15">
    <location>
        <begin position="71"/>
        <end position="91"/>
    </location>
</feature>
<comment type="subunit">
    <text evidence="13">Homodimer. Interacts (via the MENTAL domain) with STARD3NL. Interacts (via phosphorylated FFAT motif) with VAPA (via MSP domain). Interacts (via phosphorylated FFAT motif) with VAPB (via MSP domain). Interacts (via phosphorylated FFAT motif) with MOSPD2 (via MSP domain); this interaction allows enrichment of MOSPD2 around endosomes.</text>
</comment>
<dbReference type="GO" id="GO:0031902">
    <property type="term" value="C:late endosome membrane"/>
    <property type="evidence" value="ECO:0007669"/>
    <property type="project" value="UniProtKB-SubCell"/>
</dbReference>
<dbReference type="GO" id="GO:0140284">
    <property type="term" value="C:endoplasmic reticulum-endosome membrane contact site"/>
    <property type="evidence" value="ECO:0007669"/>
    <property type="project" value="TreeGrafter"/>
</dbReference>
<dbReference type="PANTHER" id="PTHR46121">
    <property type="entry name" value="STEROIDOGENIC ACUTE REGULATORY PROTEIN-LIKE"/>
    <property type="match status" value="1"/>
</dbReference>
<dbReference type="GO" id="GO:0005765">
    <property type="term" value="C:lysosomal membrane"/>
    <property type="evidence" value="ECO:0007669"/>
    <property type="project" value="TreeGrafter"/>
</dbReference>
<feature type="region of interest" description="Disordered" evidence="14">
    <location>
        <begin position="216"/>
        <end position="264"/>
    </location>
</feature>
<evidence type="ECO:0000256" key="4">
    <source>
        <dbReference type="ARBA" id="ARBA00022448"/>
    </source>
</evidence>
<dbReference type="GO" id="GO:0099044">
    <property type="term" value="P:vesicle tethering to endoplasmic reticulum"/>
    <property type="evidence" value="ECO:0007669"/>
    <property type="project" value="TreeGrafter"/>
</dbReference>
<feature type="compositionally biased region" description="Low complexity" evidence="14">
    <location>
        <begin position="23"/>
        <end position="34"/>
    </location>
</feature>
<dbReference type="InterPro" id="IPR051869">
    <property type="entry name" value="STARD3"/>
</dbReference>
<sequence>MSKLSGEPARDLERSLPAVASLGSSLSHSQSLSSRFLPPPREKRRSISDTNTGIQKNLEQEIVHYSFKTSFFDILVLAAFRFSGLLLGYAVLRLRHWWVIAVTTLVSSAFLIVKVILSELLSKGAFGYLLPIVSFVLAWLETWFLDFKVLPQEAEEERWYLAAQAAVARGPLLFSGALSEGQFYSPPESFAGSDNESDEEVVGKKGFSAQAHWSASCLGPGGSNRSHGTWSQEARRARETSPDPASGHLAESGFPPSPVQKEQVGCRPQADPFLTPIPGQEREYILQGKEAMAVVDQILAQEENWKFEKNNEYGDTVYTIEVPFHGKTFILKTFLPCPAELVYQEVILQPERMVLWNKTVTACQILQRVEDNTLISYDVSSGAAGGVVSPRDFVNVRRIERRRDRYLSSGIATTHCAKPPTHKYVRGENGPGGFIVLKSASNPGVCTFIWILNADLKGRLPRYLIHQSLAATMFEFAFHLRQRIGELGARA</sequence>
<dbReference type="InterPro" id="IPR029867">
    <property type="entry name" value="STARD3_MLN64_C"/>
</dbReference>
<comment type="catalytic activity">
    <reaction evidence="12">
        <text>cholesterol(in) = cholesterol(out)</text>
        <dbReference type="Rhea" id="RHEA:39747"/>
        <dbReference type="ChEBI" id="CHEBI:16113"/>
    </reaction>
</comment>
<dbReference type="InterPro" id="IPR019498">
    <property type="entry name" value="MENTAL"/>
</dbReference>
<dbReference type="SMART" id="SM00234">
    <property type="entry name" value="START"/>
    <property type="match status" value="1"/>
</dbReference>
<dbReference type="Proteomes" id="UP000295264">
    <property type="component" value="Unassembled WGS sequence"/>
</dbReference>
<comment type="caution">
    <text evidence="18">The sequence shown here is derived from an EMBL/GenBank/DDBJ whole genome shotgun (WGS) entry which is preliminary data.</text>
</comment>
<evidence type="ECO:0000256" key="1">
    <source>
        <dbReference type="ARBA" id="ARBA00004107"/>
    </source>
</evidence>
<dbReference type="SUPFAM" id="SSF55961">
    <property type="entry name" value="Bet v1-like"/>
    <property type="match status" value="1"/>
</dbReference>
<protein>
    <recommendedName>
        <fullName evidence="3">StAR-related lipid transfer protein 3</fullName>
    </recommendedName>
    <alternativeName>
        <fullName evidence="11">START domain-containing protein 3</fullName>
    </alternativeName>
</protein>
<evidence type="ECO:0000313" key="19">
    <source>
        <dbReference type="Proteomes" id="UP000295264"/>
    </source>
</evidence>
<dbReference type="Pfam" id="PF01852">
    <property type="entry name" value="START"/>
    <property type="match status" value="1"/>
</dbReference>
<evidence type="ECO:0000259" key="16">
    <source>
        <dbReference type="PROSITE" id="PS50848"/>
    </source>
</evidence>
<evidence type="ECO:0000256" key="5">
    <source>
        <dbReference type="ARBA" id="ARBA00022553"/>
    </source>
</evidence>
<evidence type="ECO:0000256" key="12">
    <source>
        <dbReference type="ARBA" id="ARBA00034049"/>
    </source>
</evidence>
<keyword evidence="15" id="KW-1133">Transmembrane helix</keyword>
<dbReference type="GO" id="GO:0030301">
    <property type="term" value="P:cholesterol transport"/>
    <property type="evidence" value="ECO:0007669"/>
    <property type="project" value="TreeGrafter"/>
</dbReference>
<dbReference type="InterPro" id="IPR023393">
    <property type="entry name" value="START-like_dom_sf"/>
</dbReference>
<keyword evidence="5" id="KW-0597">Phosphoprotein</keyword>
<dbReference type="InterPro" id="IPR000799">
    <property type="entry name" value="StAR-like"/>
</dbReference>
<dbReference type="GO" id="GO:0015485">
    <property type="term" value="F:cholesterol binding"/>
    <property type="evidence" value="ECO:0007669"/>
    <property type="project" value="InterPro"/>
</dbReference>
<evidence type="ECO:0000256" key="7">
    <source>
        <dbReference type="ARBA" id="ARBA00022753"/>
    </source>
</evidence>
<dbReference type="GO" id="GO:0120020">
    <property type="term" value="F:cholesterol transfer activity"/>
    <property type="evidence" value="ECO:0007669"/>
    <property type="project" value="InterPro"/>
</dbReference>
<gene>
    <name evidence="18" type="ORF">DBR06_SOUSAS8210101</name>
</gene>
<feature type="transmembrane region" description="Helical" evidence="15">
    <location>
        <begin position="97"/>
        <end position="117"/>
    </location>
</feature>
<evidence type="ECO:0000256" key="15">
    <source>
        <dbReference type="SAM" id="Phobius"/>
    </source>
</evidence>
<dbReference type="GO" id="GO:0008202">
    <property type="term" value="P:steroid metabolic process"/>
    <property type="evidence" value="ECO:0007669"/>
    <property type="project" value="UniProtKB-ARBA"/>
</dbReference>
<keyword evidence="9" id="KW-0446">Lipid-binding</keyword>
<proteinExistence type="inferred from homology"/>
<feature type="domain" description="START" evidence="16">
    <location>
        <begin position="286"/>
        <end position="489"/>
    </location>
</feature>
<evidence type="ECO:0000256" key="13">
    <source>
        <dbReference type="ARBA" id="ARBA00063293"/>
    </source>
</evidence>
<dbReference type="GO" id="GO:0044281">
    <property type="term" value="P:small molecule metabolic process"/>
    <property type="evidence" value="ECO:0007669"/>
    <property type="project" value="UniProtKB-ARBA"/>
</dbReference>
<dbReference type="Pfam" id="PF10457">
    <property type="entry name" value="MENTAL"/>
    <property type="match status" value="1"/>
</dbReference>
<accession>A0A484GW84</accession>
<evidence type="ECO:0000256" key="11">
    <source>
        <dbReference type="ARBA" id="ARBA00032621"/>
    </source>
</evidence>
<dbReference type="InterPro" id="IPR002913">
    <property type="entry name" value="START_lipid-bd_dom"/>
</dbReference>
<comment type="similarity">
    <text evidence="2">Belongs to the STARD3 family.</text>
</comment>
<keyword evidence="4" id="KW-0813">Transport</keyword>
<evidence type="ECO:0000313" key="18">
    <source>
        <dbReference type="EMBL" id="TEA40167.1"/>
    </source>
</evidence>
<keyword evidence="19" id="KW-1185">Reference proteome</keyword>
<dbReference type="Gene3D" id="3.30.530.20">
    <property type="match status" value="1"/>
</dbReference>
<reference evidence="18 19" key="1">
    <citation type="journal article" date="2018" name="Genomics">
        <title>Molecular footprints of inshore aquatic adaptation in Indo-Pacific humpback dolphin (Sousa chinensis).</title>
        <authorList>
            <person name="Ming Y."/>
            <person name="Jian J."/>
            <person name="Yu F."/>
            <person name="Yu X."/>
            <person name="Wang J."/>
            <person name="Liu W."/>
        </authorList>
    </citation>
    <scope>NUCLEOTIDE SEQUENCE [LARGE SCALE GENOMIC DNA]</scope>
    <source>
        <strain evidence="18">MY-2018</strain>
        <tissue evidence="18">Skin</tissue>
    </source>
</reference>
<evidence type="ECO:0000256" key="14">
    <source>
        <dbReference type="SAM" id="MobiDB-lite"/>
    </source>
</evidence>
<evidence type="ECO:0000256" key="8">
    <source>
        <dbReference type="ARBA" id="ARBA00023055"/>
    </source>
</evidence>